<dbReference type="InterPro" id="IPR036259">
    <property type="entry name" value="MFS_trans_sf"/>
</dbReference>
<evidence type="ECO:0000256" key="4">
    <source>
        <dbReference type="SAM" id="Phobius"/>
    </source>
</evidence>
<dbReference type="InterPro" id="IPR020846">
    <property type="entry name" value="MFS_dom"/>
</dbReference>
<proteinExistence type="predicted"/>
<dbReference type="Gene3D" id="1.20.1250.20">
    <property type="entry name" value="MFS general substrate transporter like domains"/>
    <property type="match status" value="2"/>
</dbReference>
<dbReference type="AlphaFoldDB" id="A0A317E802"/>
<dbReference type="Pfam" id="PF07690">
    <property type="entry name" value="MFS_1"/>
    <property type="match status" value="1"/>
</dbReference>
<feature type="transmembrane region" description="Helical" evidence="4">
    <location>
        <begin position="56"/>
        <end position="80"/>
    </location>
</feature>
<feature type="transmembrane region" description="Helical" evidence="4">
    <location>
        <begin position="346"/>
        <end position="367"/>
    </location>
</feature>
<keyword evidence="2 4" id="KW-1133">Transmembrane helix</keyword>
<comment type="caution">
    <text evidence="6">The sequence shown here is derived from an EMBL/GenBank/DDBJ whole genome shotgun (WGS) entry which is preliminary data.</text>
</comment>
<dbReference type="Proteomes" id="UP000245461">
    <property type="component" value="Unassembled WGS sequence"/>
</dbReference>
<feature type="transmembrane region" description="Helical" evidence="4">
    <location>
        <begin position="21"/>
        <end position="44"/>
    </location>
</feature>
<feature type="transmembrane region" description="Helical" evidence="4">
    <location>
        <begin position="87"/>
        <end position="104"/>
    </location>
</feature>
<feature type="transmembrane region" description="Helical" evidence="4">
    <location>
        <begin position="292"/>
        <end position="311"/>
    </location>
</feature>
<feature type="transmembrane region" description="Helical" evidence="4">
    <location>
        <begin position="110"/>
        <end position="128"/>
    </location>
</feature>
<evidence type="ECO:0000256" key="1">
    <source>
        <dbReference type="ARBA" id="ARBA00022692"/>
    </source>
</evidence>
<feature type="domain" description="Major facilitator superfamily (MFS) profile" evidence="5">
    <location>
        <begin position="23"/>
        <end position="403"/>
    </location>
</feature>
<evidence type="ECO:0000313" key="6">
    <source>
        <dbReference type="EMBL" id="PWR21463.1"/>
    </source>
</evidence>
<reference evidence="6 7" key="1">
    <citation type="submission" date="2018-05" db="EMBL/GenBank/DDBJ databases">
        <title>Zavarzinia sp. HR-AS.</title>
        <authorList>
            <person name="Lee Y."/>
            <person name="Jeon C.O."/>
        </authorList>
    </citation>
    <scope>NUCLEOTIDE SEQUENCE [LARGE SCALE GENOMIC DNA]</scope>
    <source>
        <strain evidence="6 7">HR-AS</strain>
    </source>
</reference>
<protein>
    <submittedName>
        <fullName evidence="6">MFS transporter</fullName>
    </submittedName>
</protein>
<dbReference type="PANTHER" id="PTHR43129:SF1">
    <property type="entry name" value="FOSMIDOMYCIN RESISTANCE PROTEIN"/>
    <property type="match status" value="1"/>
</dbReference>
<feature type="transmembrane region" description="Helical" evidence="4">
    <location>
        <begin position="265"/>
        <end position="285"/>
    </location>
</feature>
<dbReference type="GO" id="GO:0005886">
    <property type="term" value="C:plasma membrane"/>
    <property type="evidence" value="ECO:0007669"/>
    <property type="project" value="TreeGrafter"/>
</dbReference>
<dbReference type="PANTHER" id="PTHR43129">
    <property type="entry name" value="FOSMIDOMYCIN RESISTANCE PROTEIN"/>
    <property type="match status" value="1"/>
</dbReference>
<organism evidence="6 7">
    <name type="scientific">Zavarzinia aquatilis</name>
    <dbReference type="NCBI Taxonomy" id="2211142"/>
    <lineage>
        <taxon>Bacteria</taxon>
        <taxon>Pseudomonadati</taxon>
        <taxon>Pseudomonadota</taxon>
        <taxon>Alphaproteobacteria</taxon>
        <taxon>Rhodospirillales</taxon>
        <taxon>Zavarziniaceae</taxon>
        <taxon>Zavarzinia</taxon>
    </lineage>
</organism>
<sequence>MSDTSITAAGRPPSSAAGTTYAILLAISFCHMLNDLMQATLPAIYPMLKDNFALDFGQIGLVTFTFQVTGSILQPFVGIYTDRHPKPYSLVVGMGLTLCGLALISQAWSYPMLLAGAALLGSGSSIFHPESSRVARLASGGQHGLAQSLFQVGGNAGTALGPLAAAFIILPNGQSAVAWFAAVALLGMTVLWRVGNWYGPRRLAGGKPQRAAVNGIALSNARVVGAMAVLITLMFSKFIYMSSFQSYYTFFLIDRFGVSVEEAQLRLFVFLGAVAVGTIAGGPIGDRIGRKYVIWGSILGVLPFTLALPYADLFWTSVLSVLIGLILSSAFSAIIVYAQELMPGRVGLVAGLFFGFAFGLGGIGAAVVGQIADATSIQYVYHLCSFLPALGILTVFLPSLKEKRV</sequence>
<gene>
    <name evidence="6" type="ORF">DKG74_13625</name>
</gene>
<keyword evidence="7" id="KW-1185">Reference proteome</keyword>
<feature type="transmembrane region" description="Helical" evidence="4">
    <location>
        <begin position="176"/>
        <end position="195"/>
    </location>
</feature>
<evidence type="ECO:0000256" key="3">
    <source>
        <dbReference type="ARBA" id="ARBA00023136"/>
    </source>
</evidence>
<keyword evidence="1 4" id="KW-0812">Transmembrane</keyword>
<dbReference type="EMBL" id="QGLE01000007">
    <property type="protein sequence ID" value="PWR21463.1"/>
    <property type="molecule type" value="Genomic_DNA"/>
</dbReference>
<name>A0A317E802_9PROT</name>
<dbReference type="SUPFAM" id="SSF103473">
    <property type="entry name" value="MFS general substrate transporter"/>
    <property type="match status" value="1"/>
</dbReference>
<feature type="transmembrane region" description="Helical" evidence="4">
    <location>
        <begin position="149"/>
        <end position="170"/>
    </location>
</feature>
<dbReference type="PROSITE" id="PS50850">
    <property type="entry name" value="MFS"/>
    <property type="match status" value="1"/>
</dbReference>
<dbReference type="RefSeq" id="WP_109906692.1">
    <property type="nucleotide sequence ID" value="NZ_QGLE01000007.1"/>
</dbReference>
<keyword evidence="3 4" id="KW-0472">Membrane</keyword>
<feature type="transmembrane region" description="Helical" evidence="4">
    <location>
        <begin position="216"/>
        <end position="240"/>
    </location>
</feature>
<evidence type="ECO:0000313" key="7">
    <source>
        <dbReference type="Proteomes" id="UP000245461"/>
    </source>
</evidence>
<evidence type="ECO:0000259" key="5">
    <source>
        <dbReference type="PROSITE" id="PS50850"/>
    </source>
</evidence>
<dbReference type="InterPro" id="IPR011701">
    <property type="entry name" value="MFS"/>
</dbReference>
<evidence type="ECO:0000256" key="2">
    <source>
        <dbReference type="ARBA" id="ARBA00022989"/>
    </source>
</evidence>
<dbReference type="OrthoDB" id="9770492at2"/>
<feature type="transmembrane region" description="Helical" evidence="4">
    <location>
        <begin position="379"/>
        <end position="400"/>
    </location>
</feature>
<feature type="transmembrane region" description="Helical" evidence="4">
    <location>
        <begin position="317"/>
        <end position="339"/>
    </location>
</feature>
<accession>A0A317E802</accession>
<dbReference type="CDD" id="cd17478">
    <property type="entry name" value="MFS_FsR"/>
    <property type="match status" value="1"/>
</dbReference>
<dbReference type="GO" id="GO:0022857">
    <property type="term" value="F:transmembrane transporter activity"/>
    <property type="evidence" value="ECO:0007669"/>
    <property type="project" value="InterPro"/>
</dbReference>